<dbReference type="EMBL" id="SPHZ02000009">
    <property type="protein sequence ID" value="KAF0900438.1"/>
    <property type="molecule type" value="Genomic_DNA"/>
</dbReference>
<accession>A0A6G1CIX7</accession>
<gene>
    <name evidence="1" type="ORF">E2562_031779</name>
</gene>
<keyword evidence="2" id="KW-1185">Reference proteome</keyword>
<evidence type="ECO:0000313" key="1">
    <source>
        <dbReference type="EMBL" id="KAF0900438.1"/>
    </source>
</evidence>
<comment type="caution">
    <text evidence="1">The sequence shown here is derived from an EMBL/GenBank/DDBJ whole genome shotgun (WGS) entry which is preliminary data.</text>
</comment>
<organism evidence="1 2">
    <name type="scientific">Oryza meyeriana var. granulata</name>
    <dbReference type="NCBI Taxonomy" id="110450"/>
    <lineage>
        <taxon>Eukaryota</taxon>
        <taxon>Viridiplantae</taxon>
        <taxon>Streptophyta</taxon>
        <taxon>Embryophyta</taxon>
        <taxon>Tracheophyta</taxon>
        <taxon>Spermatophyta</taxon>
        <taxon>Magnoliopsida</taxon>
        <taxon>Liliopsida</taxon>
        <taxon>Poales</taxon>
        <taxon>Poaceae</taxon>
        <taxon>BOP clade</taxon>
        <taxon>Oryzoideae</taxon>
        <taxon>Oryzeae</taxon>
        <taxon>Oryzinae</taxon>
        <taxon>Oryza</taxon>
        <taxon>Oryza meyeriana</taxon>
    </lineage>
</organism>
<name>A0A6G1CIX7_9ORYZ</name>
<sequence>MGTSVTAKEAALAASWTAMEGSFAPLPTVAEAIVTSSQCRRGGHLSHLAPKLQERVACVAGHSRECRDNHAGCCNHPHQDDGMQLVPLAARGSFRLPPMKIA</sequence>
<dbReference type="Proteomes" id="UP000479710">
    <property type="component" value="Unassembled WGS sequence"/>
</dbReference>
<proteinExistence type="predicted"/>
<protein>
    <submittedName>
        <fullName evidence="1">Uncharacterized protein</fullName>
    </submittedName>
</protein>
<evidence type="ECO:0000313" key="2">
    <source>
        <dbReference type="Proteomes" id="UP000479710"/>
    </source>
</evidence>
<reference evidence="1 2" key="1">
    <citation type="submission" date="2019-11" db="EMBL/GenBank/DDBJ databases">
        <title>Whole genome sequence of Oryza granulata.</title>
        <authorList>
            <person name="Li W."/>
        </authorList>
    </citation>
    <scope>NUCLEOTIDE SEQUENCE [LARGE SCALE GENOMIC DNA]</scope>
    <source>
        <strain evidence="2">cv. Menghai</strain>
        <tissue evidence="1">Leaf</tissue>
    </source>
</reference>
<dbReference type="AlphaFoldDB" id="A0A6G1CIX7"/>